<dbReference type="InterPro" id="IPR009769">
    <property type="entry name" value="EDR2_C"/>
</dbReference>
<protein>
    <submittedName>
        <fullName evidence="2">Protein ENHANCED DISEASE RESISTANCE 2-like</fullName>
    </submittedName>
</protein>
<dbReference type="PANTHER" id="PTHR12136:SF91">
    <property type="entry name" value="PROTEIN ENHANCED DISEASE RESISTANCE 2-LIKE"/>
    <property type="match status" value="1"/>
</dbReference>
<dbReference type="InterPro" id="IPR045096">
    <property type="entry name" value="EDR2-like"/>
</dbReference>
<evidence type="ECO:0000313" key="3">
    <source>
        <dbReference type="Proteomes" id="UP000265520"/>
    </source>
</evidence>
<name>A0A392T1A0_9FABA</name>
<evidence type="ECO:0000313" key="2">
    <source>
        <dbReference type="EMBL" id="MCI54542.1"/>
    </source>
</evidence>
<sequence length="88" mass="9752">MHPPPTTRRISGKKANVIKPDWITETVNGGSLRHVDLNTGTNGWSSPPGNLFSLRSNNYFTKRQKSPAGDYLLLPAGMDWLKSTTKLD</sequence>
<reference evidence="2 3" key="1">
    <citation type="journal article" date="2018" name="Front. Plant Sci.">
        <title>Red Clover (Trifolium pratense) and Zigzag Clover (T. medium) - A Picture of Genomic Similarities and Differences.</title>
        <authorList>
            <person name="Dluhosova J."/>
            <person name="Istvanek J."/>
            <person name="Nedelnik J."/>
            <person name="Repkova J."/>
        </authorList>
    </citation>
    <scope>NUCLEOTIDE SEQUENCE [LARGE SCALE GENOMIC DNA]</scope>
    <source>
        <strain evidence="3">cv. 10/8</strain>
        <tissue evidence="2">Leaf</tissue>
    </source>
</reference>
<comment type="caution">
    <text evidence="2">The sequence shown here is derived from an EMBL/GenBank/DDBJ whole genome shotgun (WGS) entry which is preliminary data.</text>
</comment>
<proteinExistence type="predicted"/>
<dbReference type="EMBL" id="LXQA010481035">
    <property type="protein sequence ID" value="MCI54542.1"/>
    <property type="molecule type" value="Genomic_DNA"/>
</dbReference>
<accession>A0A392T1A0</accession>
<keyword evidence="3" id="KW-1185">Reference proteome</keyword>
<dbReference type="PANTHER" id="PTHR12136">
    <property type="entry name" value="ENHANCED DISEASE RESISTANCE-RELATED"/>
    <property type="match status" value="1"/>
</dbReference>
<evidence type="ECO:0000259" key="1">
    <source>
        <dbReference type="Pfam" id="PF07059"/>
    </source>
</evidence>
<organism evidence="2 3">
    <name type="scientific">Trifolium medium</name>
    <dbReference type="NCBI Taxonomy" id="97028"/>
    <lineage>
        <taxon>Eukaryota</taxon>
        <taxon>Viridiplantae</taxon>
        <taxon>Streptophyta</taxon>
        <taxon>Embryophyta</taxon>
        <taxon>Tracheophyta</taxon>
        <taxon>Spermatophyta</taxon>
        <taxon>Magnoliopsida</taxon>
        <taxon>eudicotyledons</taxon>
        <taxon>Gunneridae</taxon>
        <taxon>Pentapetalae</taxon>
        <taxon>rosids</taxon>
        <taxon>fabids</taxon>
        <taxon>Fabales</taxon>
        <taxon>Fabaceae</taxon>
        <taxon>Papilionoideae</taxon>
        <taxon>50 kb inversion clade</taxon>
        <taxon>NPAAA clade</taxon>
        <taxon>Hologalegina</taxon>
        <taxon>IRL clade</taxon>
        <taxon>Trifolieae</taxon>
        <taxon>Trifolium</taxon>
    </lineage>
</organism>
<feature type="non-terminal residue" evidence="2">
    <location>
        <position position="88"/>
    </location>
</feature>
<dbReference type="Proteomes" id="UP000265520">
    <property type="component" value="Unassembled WGS sequence"/>
</dbReference>
<dbReference type="AlphaFoldDB" id="A0A392T1A0"/>
<feature type="domain" description="Protein ENHANCED DISEASE RESISTANCE 2 C-terminal" evidence="1">
    <location>
        <begin position="44"/>
        <end position="88"/>
    </location>
</feature>
<dbReference type="Pfam" id="PF07059">
    <property type="entry name" value="EDR2_C"/>
    <property type="match status" value="1"/>
</dbReference>